<dbReference type="Proteomes" id="UP000064967">
    <property type="component" value="Chromosome"/>
</dbReference>
<dbReference type="KEGG" id="llu:AKJ09_06500"/>
<accession>A0A0K1Q2H0</accession>
<dbReference type="PATRIC" id="fig|1391654.3.peg.6593"/>
<dbReference type="STRING" id="1391654.AKJ09_06500"/>
<evidence type="ECO:0000313" key="1">
    <source>
        <dbReference type="EMBL" id="AKU99836.1"/>
    </source>
</evidence>
<proteinExistence type="predicted"/>
<dbReference type="RefSeq" id="WP_146651223.1">
    <property type="nucleotide sequence ID" value="NZ_CP012333.1"/>
</dbReference>
<gene>
    <name evidence="1" type="ORF">AKJ09_06500</name>
</gene>
<sequence length="383" mass="40133">MILSILASAPFVCGVTSCAAEDGSNVSASSDPHADGGAPDANTVIAEPDAAALEACTDGRWCAVRLSLEGPQSFNAVWGSGPDDVWLVGSPDIAVHWNGTRFDISRMNSNQTLFGVWGSGPKDIWTFSTGDALWHNVTGESSASAWRRGEVMSSGGLPPWTAPVYGMAGRSSTDVWAVGPFLESLAQPTVWHCGGWSSGAPAWVPSITTPGANPWDREPSFNAVLTTASGDVWVVGEGGKTRWSSGWRGEATSWKVVDSLTSLPLHALWSAPNGEVWAVGGGGIVRRFSRQADGTISVTPVPFPTLASLRAIAGASATDLWVAGNDGTLAHWDGSVWSLVELDPKTKVTDLFGLWLSGPDDVWAVGLDAVLHKGTKLLPGMTP</sequence>
<evidence type="ECO:0000313" key="2">
    <source>
        <dbReference type="Proteomes" id="UP000064967"/>
    </source>
</evidence>
<reference evidence="1 2" key="1">
    <citation type="submission" date="2015-08" db="EMBL/GenBank/DDBJ databases">
        <authorList>
            <person name="Babu N.S."/>
            <person name="Beckwith C.J."/>
            <person name="Beseler K.G."/>
            <person name="Brison A."/>
            <person name="Carone J.V."/>
            <person name="Caskin T.P."/>
            <person name="Diamond M."/>
            <person name="Durham M.E."/>
            <person name="Foxe J.M."/>
            <person name="Go M."/>
            <person name="Henderson B.A."/>
            <person name="Jones I.B."/>
            <person name="McGettigan J.A."/>
            <person name="Micheletti S.J."/>
            <person name="Nasrallah M.E."/>
            <person name="Ortiz D."/>
            <person name="Piller C.R."/>
            <person name="Privatt S.R."/>
            <person name="Schneider S.L."/>
            <person name="Sharp S."/>
            <person name="Smith T.C."/>
            <person name="Stanton J.D."/>
            <person name="Ullery H.E."/>
            <person name="Wilson R.J."/>
            <person name="Serrano M.G."/>
            <person name="Buck G."/>
            <person name="Lee V."/>
            <person name="Wang Y."/>
            <person name="Carvalho R."/>
            <person name="Voegtly L."/>
            <person name="Shi R."/>
            <person name="Duckworth R."/>
            <person name="Johnson A."/>
            <person name="Loviza R."/>
            <person name="Walstead R."/>
            <person name="Shah Z."/>
            <person name="Kiflezghi M."/>
            <person name="Wade K."/>
            <person name="Ball S.L."/>
            <person name="Bradley K.W."/>
            <person name="Asai D.J."/>
            <person name="Bowman C.A."/>
            <person name="Russell D.A."/>
            <person name="Pope W.H."/>
            <person name="Jacobs-Sera D."/>
            <person name="Hendrix R.W."/>
            <person name="Hatfull G.F."/>
        </authorList>
    </citation>
    <scope>NUCLEOTIDE SEQUENCE [LARGE SCALE GENOMIC DNA]</scope>
    <source>
        <strain evidence="1 2">DSM 27648</strain>
    </source>
</reference>
<protein>
    <recommendedName>
        <fullName evidence="3">Type IV fimbrial biogenesis protein PilY1</fullName>
    </recommendedName>
</protein>
<name>A0A0K1Q2H0_9BACT</name>
<keyword evidence="2" id="KW-1185">Reference proteome</keyword>
<organism evidence="1 2">
    <name type="scientific">Labilithrix luteola</name>
    <dbReference type="NCBI Taxonomy" id="1391654"/>
    <lineage>
        <taxon>Bacteria</taxon>
        <taxon>Pseudomonadati</taxon>
        <taxon>Myxococcota</taxon>
        <taxon>Polyangia</taxon>
        <taxon>Polyangiales</taxon>
        <taxon>Labilitrichaceae</taxon>
        <taxon>Labilithrix</taxon>
    </lineage>
</organism>
<dbReference type="EMBL" id="CP012333">
    <property type="protein sequence ID" value="AKU99836.1"/>
    <property type="molecule type" value="Genomic_DNA"/>
</dbReference>
<dbReference type="OrthoDB" id="8093255at2"/>
<dbReference type="AlphaFoldDB" id="A0A0K1Q2H0"/>
<evidence type="ECO:0008006" key="3">
    <source>
        <dbReference type="Google" id="ProtNLM"/>
    </source>
</evidence>